<evidence type="ECO:0000313" key="2">
    <source>
        <dbReference type="EMBL" id="EUC40641.1"/>
    </source>
</evidence>
<dbReference type="GeneID" id="19128598"/>
<feature type="region of interest" description="Disordered" evidence="1">
    <location>
        <begin position="66"/>
        <end position="89"/>
    </location>
</feature>
<proteinExistence type="predicted"/>
<gene>
    <name evidence="2" type="ORF">COCMIDRAFT_9516</name>
</gene>
<evidence type="ECO:0000256" key="1">
    <source>
        <dbReference type="SAM" id="MobiDB-lite"/>
    </source>
</evidence>
<dbReference type="EMBL" id="KI964149">
    <property type="protein sequence ID" value="EUC40641.1"/>
    <property type="molecule type" value="Genomic_DNA"/>
</dbReference>
<protein>
    <submittedName>
        <fullName evidence="2">Uncharacterized protein</fullName>
    </submittedName>
</protein>
<name>W6ZA87_COCMI</name>
<organism evidence="2 3">
    <name type="scientific">Bipolaris oryzae ATCC 44560</name>
    <dbReference type="NCBI Taxonomy" id="930090"/>
    <lineage>
        <taxon>Eukaryota</taxon>
        <taxon>Fungi</taxon>
        <taxon>Dikarya</taxon>
        <taxon>Ascomycota</taxon>
        <taxon>Pezizomycotina</taxon>
        <taxon>Dothideomycetes</taxon>
        <taxon>Pleosporomycetidae</taxon>
        <taxon>Pleosporales</taxon>
        <taxon>Pleosporineae</taxon>
        <taxon>Pleosporaceae</taxon>
        <taxon>Bipolaris</taxon>
    </lineage>
</organism>
<evidence type="ECO:0000313" key="3">
    <source>
        <dbReference type="Proteomes" id="UP000054032"/>
    </source>
</evidence>
<keyword evidence="3" id="KW-1185">Reference proteome</keyword>
<dbReference type="RefSeq" id="XP_007692842.1">
    <property type="nucleotide sequence ID" value="XM_007694652.1"/>
</dbReference>
<reference evidence="2 3" key="1">
    <citation type="journal article" date="2013" name="PLoS Genet.">
        <title>Comparative genome structure, secondary metabolite, and effector coding capacity across Cochliobolus pathogens.</title>
        <authorList>
            <person name="Condon B.J."/>
            <person name="Leng Y."/>
            <person name="Wu D."/>
            <person name="Bushley K.E."/>
            <person name="Ohm R.A."/>
            <person name="Otillar R."/>
            <person name="Martin J."/>
            <person name="Schackwitz W."/>
            <person name="Grimwood J."/>
            <person name="MohdZainudin N."/>
            <person name="Xue C."/>
            <person name="Wang R."/>
            <person name="Manning V.A."/>
            <person name="Dhillon B."/>
            <person name="Tu Z.J."/>
            <person name="Steffenson B.J."/>
            <person name="Salamov A."/>
            <person name="Sun H."/>
            <person name="Lowry S."/>
            <person name="LaButti K."/>
            <person name="Han J."/>
            <person name="Copeland A."/>
            <person name="Lindquist E."/>
            <person name="Barry K."/>
            <person name="Schmutz J."/>
            <person name="Baker S.E."/>
            <person name="Ciuffetti L.M."/>
            <person name="Grigoriev I.V."/>
            <person name="Zhong S."/>
            <person name="Turgeon B.G."/>
        </authorList>
    </citation>
    <scope>NUCLEOTIDE SEQUENCE [LARGE SCALE GENOMIC DNA]</scope>
    <source>
        <strain evidence="2 3">ATCC 44560</strain>
    </source>
</reference>
<dbReference type="HOGENOM" id="CLU_2014857_0_0_1"/>
<dbReference type="AlphaFoldDB" id="W6ZA87"/>
<dbReference type="KEGG" id="bor:COCMIDRAFT_9516"/>
<dbReference type="Proteomes" id="UP000054032">
    <property type="component" value="Unassembled WGS sequence"/>
</dbReference>
<sequence length="123" mass="13540">MKLETITADESDPLLDELMKMITELYHLLHGLYPTTREDIGSIREWLQNIANFARNIDSNTMEFSGLPANDADAQVPASDGKADDSSHGLAGHAATDFYLDAMTEPKDEFTSTSRSSWGDKTG</sequence>
<accession>W6ZA87</accession>